<dbReference type="Gene3D" id="1.20.1270.180">
    <property type="match status" value="1"/>
</dbReference>
<dbReference type="RefSeq" id="WP_353497865.1">
    <property type="nucleotide sequence ID" value="NZ_CP115920.1"/>
</dbReference>
<feature type="signal peptide" evidence="1">
    <location>
        <begin position="1"/>
        <end position="18"/>
    </location>
</feature>
<dbReference type="EMBL" id="CP115920">
    <property type="protein sequence ID" value="XCD16610.1"/>
    <property type="molecule type" value="Genomic_DNA"/>
</dbReference>
<protein>
    <submittedName>
        <fullName evidence="3">Lysozyme inhibitor LprI family protein</fullName>
    </submittedName>
</protein>
<dbReference type="KEGG" id="vck:PG915_03350"/>
<sequence>MKNIYLYCLLLFPCLALSDESNKDYPNVHLQYSQNHCSSMHTQQEMNECSEVQYLAALKKLALVMSEMLSEEAQDTKYLHLLQSAHTQWKHSYRIDCELETIDSWDGSAYTSLLHACFELKINERLHYLEWLQSNV</sequence>
<name>A0AAU8BLP0_9VIBR</name>
<dbReference type="AlphaFoldDB" id="A0AAU8BLP0"/>
<feature type="chain" id="PRO_5043515530" evidence="1">
    <location>
        <begin position="19"/>
        <end position="136"/>
    </location>
</feature>
<gene>
    <name evidence="3" type="ORF">PG915_03350</name>
</gene>
<dbReference type="Pfam" id="PF07007">
    <property type="entry name" value="LprI"/>
    <property type="match status" value="1"/>
</dbReference>
<organism evidence="3">
    <name type="scientific">Vibrio chaetopteri</name>
    <dbReference type="NCBI Taxonomy" id="3016528"/>
    <lineage>
        <taxon>Bacteria</taxon>
        <taxon>Pseudomonadati</taxon>
        <taxon>Pseudomonadota</taxon>
        <taxon>Gammaproteobacteria</taxon>
        <taxon>Vibrionales</taxon>
        <taxon>Vibrionaceae</taxon>
        <taxon>Vibrio</taxon>
    </lineage>
</organism>
<reference evidence="3" key="1">
    <citation type="submission" date="2023-01" db="EMBL/GenBank/DDBJ databases">
        <title>Vibrio sp. CB1-14 genome sequencing.</title>
        <authorList>
            <person name="Otstavnykh N."/>
            <person name="Isaeva M."/>
            <person name="Meleshko D."/>
        </authorList>
    </citation>
    <scope>NUCLEOTIDE SEQUENCE</scope>
    <source>
        <strain evidence="3">CB1-14</strain>
    </source>
</reference>
<keyword evidence="1" id="KW-0732">Signal</keyword>
<accession>A0AAU8BLP0</accession>
<evidence type="ECO:0000259" key="2">
    <source>
        <dbReference type="Pfam" id="PF07007"/>
    </source>
</evidence>
<proteinExistence type="predicted"/>
<evidence type="ECO:0000313" key="3">
    <source>
        <dbReference type="EMBL" id="XCD16610.1"/>
    </source>
</evidence>
<feature type="domain" description="Lysozyme inhibitor LprI-like N-terminal" evidence="2">
    <location>
        <begin position="35"/>
        <end position="129"/>
    </location>
</feature>
<dbReference type="InterPro" id="IPR009739">
    <property type="entry name" value="LprI-like_N"/>
</dbReference>
<evidence type="ECO:0000256" key="1">
    <source>
        <dbReference type="SAM" id="SignalP"/>
    </source>
</evidence>